<evidence type="ECO:0000313" key="3">
    <source>
        <dbReference type="Proteomes" id="UP000248196"/>
    </source>
</evidence>
<feature type="transmembrane region" description="Helical" evidence="1">
    <location>
        <begin position="93"/>
        <end position="113"/>
    </location>
</feature>
<dbReference type="AlphaFoldDB" id="A0A318NTF5"/>
<accession>A0A318NTF5</accession>
<keyword evidence="1" id="KW-0472">Membrane</keyword>
<keyword evidence="1" id="KW-1133">Transmembrane helix</keyword>
<comment type="caution">
    <text evidence="2">The sequence shown here is derived from an EMBL/GenBank/DDBJ whole genome shotgun (WGS) entry which is preliminary data.</text>
</comment>
<dbReference type="Proteomes" id="UP000248196">
    <property type="component" value="Unassembled WGS sequence"/>
</dbReference>
<evidence type="ECO:0000313" key="2">
    <source>
        <dbReference type="EMBL" id="PYD37044.1"/>
    </source>
</evidence>
<reference evidence="2 3" key="1">
    <citation type="submission" date="2017-11" db="EMBL/GenBank/DDBJ databases">
        <title>Genome sequence of the oocydin A producing rhizobacterium Serratia plymuthica 4Rx5.</title>
        <authorList>
            <person name="Matilla M.A."/>
            <person name="Udaondo Z."/>
            <person name="Salmond G.P.C."/>
        </authorList>
    </citation>
    <scope>NUCLEOTIDE SEQUENCE [LARGE SCALE GENOMIC DNA]</scope>
    <source>
        <strain evidence="2 3">4Rx5</strain>
    </source>
</reference>
<dbReference type="EMBL" id="PESE01000008">
    <property type="protein sequence ID" value="PYD37044.1"/>
    <property type="molecule type" value="Genomic_DNA"/>
</dbReference>
<sequence length="115" mass="12434">MKFTPQKCDAFKSVMKAGMQGAKTAPCLRGKRAATGVDACALQADGTGCTGGFDAVGMGPHRRERAAKSVNSKGMDGMGFSSLCDLYRKMKCFFCNVILWKIYLFIIASRFTLSV</sequence>
<organism evidence="2 3">
    <name type="scientific">Serratia plymuthica</name>
    <dbReference type="NCBI Taxonomy" id="82996"/>
    <lineage>
        <taxon>Bacteria</taxon>
        <taxon>Pseudomonadati</taxon>
        <taxon>Pseudomonadota</taxon>
        <taxon>Gammaproteobacteria</taxon>
        <taxon>Enterobacterales</taxon>
        <taxon>Yersiniaceae</taxon>
        <taxon>Serratia</taxon>
    </lineage>
</organism>
<evidence type="ECO:0000256" key="1">
    <source>
        <dbReference type="SAM" id="Phobius"/>
    </source>
</evidence>
<keyword evidence="1" id="KW-0812">Transmembrane</keyword>
<name>A0A318NTF5_SERPL</name>
<proteinExistence type="predicted"/>
<protein>
    <submittedName>
        <fullName evidence="2">Uncharacterized protein</fullName>
    </submittedName>
</protein>
<gene>
    <name evidence="2" type="ORF">CT690_21530</name>
</gene>
<dbReference type="RefSeq" id="WP_041417225.1">
    <property type="nucleotide sequence ID" value="NZ_JADCNO010000010.1"/>
</dbReference>